<accession>A0AAE0LHY2</accession>
<keyword evidence="4" id="KW-1185">Reference proteome</keyword>
<dbReference type="Pfam" id="PF00027">
    <property type="entry name" value="cNMP_binding"/>
    <property type="match status" value="1"/>
</dbReference>
<dbReference type="InterPro" id="IPR014710">
    <property type="entry name" value="RmlC-like_jellyroll"/>
</dbReference>
<feature type="domain" description="Cyclic nucleotide-binding" evidence="2">
    <location>
        <begin position="201"/>
        <end position="265"/>
    </location>
</feature>
<dbReference type="AlphaFoldDB" id="A0AAE0LHY2"/>
<feature type="region of interest" description="Disordered" evidence="1">
    <location>
        <begin position="261"/>
        <end position="317"/>
    </location>
</feature>
<dbReference type="SMART" id="SM00100">
    <property type="entry name" value="cNMP"/>
    <property type="match status" value="1"/>
</dbReference>
<dbReference type="Gene3D" id="2.60.120.10">
    <property type="entry name" value="Jelly Rolls"/>
    <property type="match status" value="2"/>
</dbReference>
<comment type="caution">
    <text evidence="3">The sequence shown here is derived from an EMBL/GenBank/DDBJ whole genome shotgun (WGS) entry which is preliminary data.</text>
</comment>
<evidence type="ECO:0000313" key="4">
    <source>
        <dbReference type="Proteomes" id="UP001190700"/>
    </source>
</evidence>
<evidence type="ECO:0000313" key="3">
    <source>
        <dbReference type="EMBL" id="KAK3285857.1"/>
    </source>
</evidence>
<gene>
    <name evidence="3" type="ORF">CYMTET_6554</name>
</gene>
<dbReference type="PANTHER" id="PTHR23011:SF28">
    <property type="entry name" value="CYCLIC NUCLEOTIDE-BINDING DOMAIN CONTAINING PROTEIN"/>
    <property type="match status" value="1"/>
</dbReference>
<feature type="compositionally biased region" description="Acidic residues" evidence="1">
    <location>
        <begin position="290"/>
        <end position="310"/>
    </location>
</feature>
<reference evidence="3 4" key="1">
    <citation type="journal article" date="2015" name="Genome Biol. Evol.">
        <title>Comparative Genomics of a Bacterivorous Green Alga Reveals Evolutionary Causalities and Consequences of Phago-Mixotrophic Mode of Nutrition.</title>
        <authorList>
            <person name="Burns J.A."/>
            <person name="Paasch A."/>
            <person name="Narechania A."/>
            <person name="Kim E."/>
        </authorList>
    </citation>
    <scope>NUCLEOTIDE SEQUENCE [LARGE SCALE GENOMIC DNA]</scope>
    <source>
        <strain evidence="3 4">PLY_AMNH</strain>
    </source>
</reference>
<dbReference type="Proteomes" id="UP001190700">
    <property type="component" value="Unassembled WGS sequence"/>
</dbReference>
<dbReference type="InterPro" id="IPR000595">
    <property type="entry name" value="cNMP-bd_dom"/>
</dbReference>
<sequence length="352" mass="39901">MVFDEMEIPKGFRAGTSKEELNALVTTDLRGGRRVDPISLRMACRVLQQIPLSKLHLMRTRGKSMSFPAGYPLFIQGDRADALIYLVRGTVNIHSSQPKTSAMGRPNYGPVVDTLEQGVCFGELSLFPEPAIRTVTVVTKDECECVILRRQHIEEEGISPFESRHKLVLTDSENKFLRKREHLRSAEEMEVCYERVVKHPFFQNLPKLAVLRFLKTMRIISLSQEDVLFEQSMPANKIYIVIHGSLSLHNLKRKRQLPAKDEFEEAVEEPKDSMQKDKPHPLLAKPAELVSDDEVSDSEEESASEDDLDETVAPKATSLTARLEEVRKLLIIEGALRPESEEDEDPLALIKT</sequence>
<evidence type="ECO:0000256" key="1">
    <source>
        <dbReference type="SAM" id="MobiDB-lite"/>
    </source>
</evidence>
<feature type="compositionally biased region" description="Basic and acidic residues" evidence="1">
    <location>
        <begin position="268"/>
        <end position="280"/>
    </location>
</feature>
<proteinExistence type="predicted"/>
<protein>
    <recommendedName>
        <fullName evidence="2">Cyclic nucleotide-binding domain-containing protein</fullName>
    </recommendedName>
</protein>
<dbReference type="EMBL" id="LGRX02001603">
    <property type="protein sequence ID" value="KAK3285857.1"/>
    <property type="molecule type" value="Genomic_DNA"/>
</dbReference>
<dbReference type="SUPFAM" id="SSF51206">
    <property type="entry name" value="cAMP-binding domain-like"/>
    <property type="match status" value="2"/>
</dbReference>
<dbReference type="PANTHER" id="PTHR23011">
    <property type="entry name" value="CYCLIC NUCLEOTIDE-BINDING DOMAIN CONTAINING PROTEIN"/>
    <property type="match status" value="1"/>
</dbReference>
<feature type="domain" description="Cyclic nucleotide-binding" evidence="2">
    <location>
        <begin position="46"/>
        <end position="155"/>
    </location>
</feature>
<dbReference type="InterPro" id="IPR018490">
    <property type="entry name" value="cNMP-bd_dom_sf"/>
</dbReference>
<dbReference type="PROSITE" id="PS50042">
    <property type="entry name" value="CNMP_BINDING_3"/>
    <property type="match status" value="2"/>
</dbReference>
<dbReference type="CDD" id="cd00038">
    <property type="entry name" value="CAP_ED"/>
    <property type="match status" value="1"/>
</dbReference>
<evidence type="ECO:0000259" key="2">
    <source>
        <dbReference type="PROSITE" id="PS50042"/>
    </source>
</evidence>
<name>A0AAE0LHY2_9CHLO</name>
<organism evidence="3 4">
    <name type="scientific">Cymbomonas tetramitiformis</name>
    <dbReference type="NCBI Taxonomy" id="36881"/>
    <lineage>
        <taxon>Eukaryota</taxon>
        <taxon>Viridiplantae</taxon>
        <taxon>Chlorophyta</taxon>
        <taxon>Pyramimonadophyceae</taxon>
        <taxon>Pyramimonadales</taxon>
        <taxon>Pyramimonadaceae</taxon>
        <taxon>Cymbomonas</taxon>
    </lineage>
</organism>